<organism evidence="2 3">
    <name type="scientific">Favolaschia claudopus</name>
    <dbReference type="NCBI Taxonomy" id="2862362"/>
    <lineage>
        <taxon>Eukaryota</taxon>
        <taxon>Fungi</taxon>
        <taxon>Dikarya</taxon>
        <taxon>Basidiomycota</taxon>
        <taxon>Agaricomycotina</taxon>
        <taxon>Agaricomycetes</taxon>
        <taxon>Agaricomycetidae</taxon>
        <taxon>Agaricales</taxon>
        <taxon>Marasmiineae</taxon>
        <taxon>Mycenaceae</taxon>
        <taxon>Favolaschia</taxon>
    </lineage>
</organism>
<evidence type="ECO:0000313" key="2">
    <source>
        <dbReference type="EMBL" id="KAK6984310.1"/>
    </source>
</evidence>
<comment type="caution">
    <text evidence="2">The sequence shown here is derived from an EMBL/GenBank/DDBJ whole genome shotgun (WGS) entry which is preliminary data.</text>
</comment>
<accession>A0AAV9ZJ29</accession>
<gene>
    <name evidence="2" type="ORF">R3P38DRAFT_344987</name>
</gene>
<keyword evidence="1" id="KW-0812">Transmembrane</keyword>
<dbReference type="Proteomes" id="UP001362999">
    <property type="component" value="Unassembled WGS sequence"/>
</dbReference>
<reference evidence="2 3" key="1">
    <citation type="journal article" date="2024" name="J Genomics">
        <title>Draft genome sequencing and assembly of Favolaschia claudopus CIRM-BRFM 2984 isolated from oak limbs.</title>
        <authorList>
            <person name="Navarro D."/>
            <person name="Drula E."/>
            <person name="Chaduli D."/>
            <person name="Cazenave R."/>
            <person name="Ahrendt S."/>
            <person name="Wang J."/>
            <person name="Lipzen A."/>
            <person name="Daum C."/>
            <person name="Barry K."/>
            <person name="Grigoriev I.V."/>
            <person name="Favel A."/>
            <person name="Rosso M.N."/>
            <person name="Martin F."/>
        </authorList>
    </citation>
    <scope>NUCLEOTIDE SEQUENCE [LARGE SCALE GENOMIC DNA]</scope>
    <source>
        <strain evidence="2 3">CIRM-BRFM 2984</strain>
    </source>
</reference>
<evidence type="ECO:0000313" key="3">
    <source>
        <dbReference type="Proteomes" id="UP001362999"/>
    </source>
</evidence>
<keyword evidence="1" id="KW-1133">Transmembrane helix</keyword>
<keyword evidence="3" id="KW-1185">Reference proteome</keyword>
<proteinExistence type="predicted"/>
<sequence>MVAEWIQDENWLDGKRYVLACDPIRAANNVWYGIGLYTVMELFFLAGLSPFITACELFSNPSRTARFLAAYHTYIHVGDAGLWRLLSPCIHEGVLAPTTEQRLRKLSQHTPLPAR</sequence>
<evidence type="ECO:0000256" key="1">
    <source>
        <dbReference type="SAM" id="Phobius"/>
    </source>
</evidence>
<dbReference type="EMBL" id="JAWWNJ010000139">
    <property type="protein sequence ID" value="KAK6984310.1"/>
    <property type="molecule type" value="Genomic_DNA"/>
</dbReference>
<dbReference type="AlphaFoldDB" id="A0AAV9ZJ29"/>
<keyword evidence="1" id="KW-0472">Membrane</keyword>
<name>A0AAV9ZJ29_9AGAR</name>
<protein>
    <submittedName>
        <fullName evidence="2">Uncharacterized protein</fullName>
    </submittedName>
</protein>
<feature type="transmembrane region" description="Helical" evidence="1">
    <location>
        <begin position="34"/>
        <end position="58"/>
    </location>
</feature>